<reference evidence="1" key="2">
    <citation type="submission" date="2025-09" db="UniProtKB">
        <authorList>
            <consortium name="EnsemblPlants"/>
        </authorList>
    </citation>
    <scope>IDENTIFICATION</scope>
</reference>
<accession>A0ACD6A2F6</accession>
<reference evidence="1" key="1">
    <citation type="submission" date="2021-05" db="EMBL/GenBank/DDBJ databases">
        <authorList>
            <person name="Scholz U."/>
            <person name="Mascher M."/>
            <person name="Fiebig A."/>
        </authorList>
    </citation>
    <scope>NUCLEOTIDE SEQUENCE [LARGE SCALE GENOMIC DNA]</scope>
</reference>
<evidence type="ECO:0000313" key="1">
    <source>
        <dbReference type="EnsemblPlants" id="AVESA.00010b.r2.7CG0674070.1.CDS"/>
    </source>
</evidence>
<keyword evidence="2" id="KW-1185">Reference proteome</keyword>
<proteinExistence type="predicted"/>
<protein>
    <submittedName>
        <fullName evidence="1">Uncharacterized protein</fullName>
    </submittedName>
</protein>
<dbReference type="EnsemblPlants" id="AVESA.00010b.r2.7CG0674070.1">
    <property type="protein sequence ID" value="AVESA.00010b.r2.7CG0674070.1.CDS"/>
    <property type="gene ID" value="AVESA.00010b.r2.7CG0674070"/>
</dbReference>
<dbReference type="Proteomes" id="UP001732700">
    <property type="component" value="Chromosome 7C"/>
</dbReference>
<sequence length="147" mass="16967">MLPVYHYESWSLYVLDIANRYLLVMDPTEASEPLEEMKAKHEAKAAKILAGLTRAVDECFIAWKFPKDGWTFDYNTGMHESFMRQHSEICIEHYIRELNGLVLNTKITQGNAPFPLIPCPVCGKRLVTNISKAGTRPGIRYYKCEFY</sequence>
<name>A0ACD6A2F6_AVESA</name>
<organism evidence="1 2">
    <name type="scientific">Avena sativa</name>
    <name type="common">Oat</name>
    <dbReference type="NCBI Taxonomy" id="4498"/>
    <lineage>
        <taxon>Eukaryota</taxon>
        <taxon>Viridiplantae</taxon>
        <taxon>Streptophyta</taxon>
        <taxon>Embryophyta</taxon>
        <taxon>Tracheophyta</taxon>
        <taxon>Spermatophyta</taxon>
        <taxon>Magnoliopsida</taxon>
        <taxon>Liliopsida</taxon>
        <taxon>Poales</taxon>
        <taxon>Poaceae</taxon>
        <taxon>BOP clade</taxon>
        <taxon>Pooideae</taxon>
        <taxon>Poodae</taxon>
        <taxon>Poeae</taxon>
        <taxon>Poeae Chloroplast Group 1 (Aveneae type)</taxon>
        <taxon>Aveninae</taxon>
        <taxon>Avena</taxon>
    </lineage>
</organism>
<evidence type="ECO:0000313" key="2">
    <source>
        <dbReference type="Proteomes" id="UP001732700"/>
    </source>
</evidence>